<dbReference type="AlphaFoldDB" id="A0AB39V0U5"/>
<proteinExistence type="predicted"/>
<dbReference type="PANTHER" id="PTHR35867">
    <property type="entry name" value="PROTEIN RSEC"/>
    <property type="match status" value="1"/>
</dbReference>
<gene>
    <name evidence="1" type="ORF">AAIA72_07585</name>
</gene>
<dbReference type="PIRSF" id="PIRSF004923">
    <property type="entry name" value="RseC"/>
    <property type="match status" value="1"/>
</dbReference>
<evidence type="ECO:0000313" key="1">
    <source>
        <dbReference type="EMBL" id="XDT73819.1"/>
    </source>
</evidence>
<dbReference type="Pfam" id="PF04246">
    <property type="entry name" value="RseC_MucC"/>
    <property type="match status" value="1"/>
</dbReference>
<dbReference type="InterPro" id="IPR007359">
    <property type="entry name" value="SigmaE_reg_RseC_MucC"/>
</dbReference>
<dbReference type="KEGG" id="tcd:AAIA72_07585"/>
<organism evidence="1">
    <name type="scientific">Thermohahella caldifontis</name>
    <dbReference type="NCBI Taxonomy" id="3142973"/>
    <lineage>
        <taxon>Bacteria</taxon>
        <taxon>Pseudomonadati</taxon>
        <taxon>Pseudomonadota</taxon>
        <taxon>Gammaproteobacteria</taxon>
        <taxon>Oceanospirillales</taxon>
        <taxon>Hahellaceae</taxon>
        <taxon>Thermohahella</taxon>
    </lineage>
</organism>
<protein>
    <submittedName>
        <fullName evidence="1">SoxR reducing system RseC family protein</fullName>
    </submittedName>
</protein>
<dbReference type="InterPro" id="IPR026268">
    <property type="entry name" value="RseC"/>
</dbReference>
<dbReference type="PANTHER" id="PTHR35867:SF1">
    <property type="entry name" value="PROTEIN RSEC"/>
    <property type="match status" value="1"/>
</dbReference>
<dbReference type="EMBL" id="CP154858">
    <property type="protein sequence ID" value="XDT73819.1"/>
    <property type="molecule type" value="Genomic_DNA"/>
</dbReference>
<reference evidence="1" key="1">
    <citation type="submission" date="2024-05" db="EMBL/GenBank/DDBJ databases">
        <title>Genome sequencing of novel strain.</title>
        <authorList>
            <person name="Ganbat D."/>
            <person name="Ganbat S."/>
            <person name="Lee S.-J."/>
        </authorList>
    </citation>
    <scope>NUCLEOTIDE SEQUENCE</scope>
    <source>
        <strain evidence="1">SMD15-11</strain>
    </source>
</reference>
<name>A0AB39V0U5_9GAMM</name>
<dbReference type="RefSeq" id="WP_369602798.1">
    <property type="nucleotide sequence ID" value="NZ_CP154858.1"/>
</dbReference>
<accession>A0AB39V0U5</accession>
<sequence>MIRETGIVRETAPGRVWVETRQQSSCSHCKARDSCPSGAVAGLREGATCRIEIRTDEPLRPGDQVEIGLPEEALVRGAVTQYLLPLAGLVAGAVTGAHNGWPEGVQLLSALAGMGVGLMLVRRLQSQSPRAANLEPRILRRC</sequence>